<comment type="caution">
    <text evidence="3">The sequence shown here is derived from an EMBL/GenBank/DDBJ whole genome shotgun (WGS) entry which is preliminary data.</text>
</comment>
<feature type="compositionally biased region" description="Polar residues" evidence="1">
    <location>
        <begin position="21"/>
        <end position="39"/>
    </location>
</feature>
<dbReference type="Gene3D" id="3.30.750.140">
    <property type="match status" value="1"/>
</dbReference>
<dbReference type="Proteomes" id="UP001331561">
    <property type="component" value="Unassembled WGS sequence"/>
</dbReference>
<organism evidence="3 4">
    <name type="scientific">Uliginosibacterium silvisoli</name>
    <dbReference type="NCBI Taxonomy" id="3114758"/>
    <lineage>
        <taxon>Bacteria</taxon>
        <taxon>Pseudomonadati</taxon>
        <taxon>Pseudomonadota</taxon>
        <taxon>Betaproteobacteria</taxon>
        <taxon>Rhodocyclales</taxon>
        <taxon>Zoogloeaceae</taxon>
        <taxon>Uliginosibacterium</taxon>
    </lineage>
</organism>
<accession>A0ABU6K7H2</accession>
<proteinExistence type="predicted"/>
<keyword evidence="4" id="KW-1185">Reference proteome</keyword>
<sequence length="398" mass="40249">MPEVNNVSPILPVAAAAPAQGSGSNSAVSQGDGQSSFSQVLRDKQAAADKANTPEPAKTQAKSKTDKADGKSDAAATDETVEDEAVARTPAELAQLLAAMANTQNNATSTGNAGDVAADATVGDATGKAAADTGIMALLPKDDKTAATAANLAGATATTTTSGEQTLANQALLAKADVKDSPAGGSSNGDQPSEKQPLLQVAGQGDADKARAAANESDTSFAAALDRASQNAEVRTGMQPTNATQTQSTQATTTHTVATPVGRQGWADEIGQRVLWTAKTDSSRADLILTPPQLGRIEVSIQMNGDQASASFLVANPVAREALQDAMPKLRELMSQAGIQLGQADVSAGQSGQNSGQNERHQSGRSGIGNGLLSGDNMIGATSGQWTRQGTGLVDTFA</sequence>
<evidence type="ECO:0000259" key="2">
    <source>
        <dbReference type="Pfam" id="PF02120"/>
    </source>
</evidence>
<keyword evidence="3" id="KW-0282">Flagellum</keyword>
<gene>
    <name evidence="3" type="ORF">VVD49_14500</name>
</gene>
<dbReference type="Pfam" id="PF02120">
    <property type="entry name" value="Flg_hook"/>
    <property type="match status" value="1"/>
</dbReference>
<dbReference type="InterPro" id="IPR021136">
    <property type="entry name" value="Flagellar_hook_control-like_C"/>
</dbReference>
<keyword evidence="3" id="KW-0966">Cell projection</keyword>
<dbReference type="PANTHER" id="PTHR37533:SF2">
    <property type="entry name" value="FLAGELLAR HOOK-LENGTH CONTROL PROTEIN"/>
    <property type="match status" value="1"/>
</dbReference>
<feature type="compositionally biased region" description="Low complexity" evidence="1">
    <location>
        <begin position="241"/>
        <end position="256"/>
    </location>
</feature>
<dbReference type="EMBL" id="JAYXHS010000002">
    <property type="protein sequence ID" value="MEC5386940.1"/>
    <property type="molecule type" value="Genomic_DNA"/>
</dbReference>
<dbReference type="InterPro" id="IPR052563">
    <property type="entry name" value="FliK"/>
</dbReference>
<feature type="region of interest" description="Disordered" evidence="1">
    <location>
        <begin position="17"/>
        <end position="86"/>
    </location>
</feature>
<evidence type="ECO:0000256" key="1">
    <source>
        <dbReference type="SAM" id="MobiDB-lite"/>
    </source>
</evidence>
<dbReference type="CDD" id="cd17470">
    <property type="entry name" value="T3SS_Flik_C"/>
    <property type="match status" value="1"/>
</dbReference>
<dbReference type="RefSeq" id="WP_327599894.1">
    <property type="nucleotide sequence ID" value="NZ_JAYXHS010000002.1"/>
</dbReference>
<dbReference type="InterPro" id="IPR038610">
    <property type="entry name" value="FliK-like_C_sf"/>
</dbReference>
<feature type="compositionally biased region" description="Polar residues" evidence="1">
    <location>
        <begin position="348"/>
        <end position="357"/>
    </location>
</feature>
<feature type="region of interest" description="Disordered" evidence="1">
    <location>
        <begin position="344"/>
        <end position="374"/>
    </location>
</feature>
<name>A0ABU6K7H2_9RHOO</name>
<dbReference type="PANTHER" id="PTHR37533">
    <property type="entry name" value="FLAGELLAR HOOK-LENGTH CONTROL PROTEIN"/>
    <property type="match status" value="1"/>
</dbReference>
<evidence type="ECO:0000313" key="3">
    <source>
        <dbReference type="EMBL" id="MEC5386940.1"/>
    </source>
</evidence>
<protein>
    <submittedName>
        <fullName evidence="3">Flagellar hook-length control protein FliK</fullName>
    </submittedName>
</protein>
<evidence type="ECO:0000313" key="4">
    <source>
        <dbReference type="Proteomes" id="UP001331561"/>
    </source>
</evidence>
<keyword evidence="3" id="KW-0969">Cilium</keyword>
<feature type="compositionally biased region" description="Basic and acidic residues" evidence="1">
    <location>
        <begin position="63"/>
        <end position="72"/>
    </location>
</feature>
<feature type="region of interest" description="Disordered" evidence="1">
    <location>
        <begin position="179"/>
        <end position="256"/>
    </location>
</feature>
<reference evidence="3 4" key="1">
    <citation type="submission" date="2024-01" db="EMBL/GenBank/DDBJ databases">
        <title>Uliginosibacterium soil sp. nov.</title>
        <authorList>
            <person name="Lv Y."/>
        </authorList>
    </citation>
    <scope>NUCLEOTIDE SEQUENCE [LARGE SCALE GENOMIC DNA]</scope>
    <source>
        <strain evidence="3 4">H3</strain>
    </source>
</reference>
<feature type="domain" description="Flagellar hook-length control protein-like C-terminal" evidence="2">
    <location>
        <begin position="272"/>
        <end position="354"/>
    </location>
</feature>